<evidence type="ECO:0000313" key="4">
    <source>
        <dbReference type="EMBL" id="RXR34239.1"/>
    </source>
</evidence>
<proteinExistence type="inferred from homology"/>
<dbReference type="OrthoDB" id="9811121at2"/>
<evidence type="ECO:0000259" key="2">
    <source>
        <dbReference type="PROSITE" id="PS50263"/>
    </source>
</evidence>
<dbReference type="PANTHER" id="PTHR23088">
    <property type="entry name" value="NITRILASE-RELATED"/>
    <property type="match status" value="1"/>
</dbReference>
<dbReference type="Gene3D" id="3.40.630.30">
    <property type="match status" value="1"/>
</dbReference>
<dbReference type="CDD" id="cd04301">
    <property type="entry name" value="NAT_SF"/>
    <property type="match status" value="1"/>
</dbReference>
<dbReference type="Pfam" id="PF00583">
    <property type="entry name" value="Acetyltransf_1"/>
    <property type="match status" value="1"/>
</dbReference>
<accession>A0A4Q1KXL0</accession>
<dbReference type="AlphaFoldDB" id="A0A4Q1KXL0"/>
<dbReference type="SUPFAM" id="SSF56317">
    <property type="entry name" value="Carbon-nitrogen hydrolase"/>
    <property type="match status" value="1"/>
</dbReference>
<gene>
    <name evidence="4" type="ORF">EQG68_04170</name>
</gene>
<dbReference type="RefSeq" id="WP_129463522.1">
    <property type="nucleotide sequence ID" value="NZ_SBKQ01000003.1"/>
</dbReference>
<keyword evidence="4" id="KW-0808">Transferase</keyword>
<dbReference type="Gene3D" id="3.60.110.10">
    <property type="entry name" value="Carbon-nitrogen hydrolase"/>
    <property type="match status" value="1"/>
</dbReference>
<dbReference type="PANTHER" id="PTHR23088:SF50">
    <property type="entry name" value="HYDROLASE YHCX"/>
    <property type="match status" value="1"/>
</dbReference>
<evidence type="ECO:0000313" key="5">
    <source>
        <dbReference type="Proteomes" id="UP000289734"/>
    </source>
</evidence>
<protein>
    <submittedName>
        <fullName evidence="4">GNAT family N-acetyltransferase</fullName>
    </submittedName>
</protein>
<dbReference type="GO" id="GO:0016747">
    <property type="term" value="F:acyltransferase activity, transferring groups other than amino-acyl groups"/>
    <property type="evidence" value="ECO:0007669"/>
    <property type="project" value="InterPro"/>
</dbReference>
<dbReference type="PROSITE" id="PS50263">
    <property type="entry name" value="CN_HYDROLASE"/>
    <property type="match status" value="1"/>
</dbReference>
<dbReference type="PROSITE" id="PS01227">
    <property type="entry name" value="UPF0012"/>
    <property type="match status" value="1"/>
</dbReference>
<comment type="similarity">
    <text evidence="1">Belongs to the carbon-nitrogen hydrolase superfamily. NIT1/NIT2 family.</text>
</comment>
<dbReference type="SUPFAM" id="SSF55729">
    <property type="entry name" value="Acyl-CoA N-acyltransferases (Nat)"/>
    <property type="match status" value="1"/>
</dbReference>
<dbReference type="InterPro" id="IPR003010">
    <property type="entry name" value="C-N_Hydrolase"/>
</dbReference>
<dbReference type="InterPro" id="IPR016181">
    <property type="entry name" value="Acyl_CoA_acyltransferase"/>
</dbReference>
<evidence type="ECO:0000256" key="1">
    <source>
        <dbReference type="ARBA" id="ARBA00010613"/>
    </source>
</evidence>
<reference evidence="5" key="1">
    <citation type="submission" date="2019-01" db="EMBL/GenBank/DDBJ databases">
        <title>Cytophagaceae bacterium strain CAR-16.</title>
        <authorList>
            <person name="Chen W.-M."/>
        </authorList>
    </citation>
    <scope>NUCLEOTIDE SEQUENCE [LARGE SCALE GENOMIC DNA]</scope>
    <source>
        <strain evidence="5">ICH-30</strain>
    </source>
</reference>
<organism evidence="4 5">
    <name type="scientific">Flavobacterium piscinae</name>
    <dbReference type="NCBI Taxonomy" id="2506424"/>
    <lineage>
        <taxon>Bacteria</taxon>
        <taxon>Pseudomonadati</taxon>
        <taxon>Bacteroidota</taxon>
        <taxon>Flavobacteriia</taxon>
        <taxon>Flavobacteriales</taxon>
        <taxon>Flavobacteriaceae</taxon>
        <taxon>Flavobacterium</taxon>
    </lineage>
</organism>
<dbReference type="InterPro" id="IPR036526">
    <property type="entry name" value="C-N_Hydrolase_sf"/>
</dbReference>
<name>A0A4Q1KXL0_9FLAO</name>
<comment type="caution">
    <text evidence="4">The sequence shown here is derived from an EMBL/GenBank/DDBJ whole genome shotgun (WGS) entry which is preliminary data.</text>
</comment>
<feature type="domain" description="N-acetyltransferase" evidence="3">
    <location>
        <begin position="8"/>
        <end position="208"/>
    </location>
</feature>
<dbReference type="Pfam" id="PF00795">
    <property type="entry name" value="CN_hydrolase"/>
    <property type="match status" value="1"/>
</dbReference>
<dbReference type="PROSITE" id="PS51186">
    <property type="entry name" value="GNAT"/>
    <property type="match status" value="1"/>
</dbReference>
<dbReference type="InterPro" id="IPR001110">
    <property type="entry name" value="UPF0012_CS"/>
</dbReference>
<dbReference type="InterPro" id="IPR000182">
    <property type="entry name" value="GNAT_dom"/>
</dbReference>
<dbReference type="EMBL" id="SBKQ01000003">
    <property type="protein sequence ID" value="RXR34239.1"/>
    <property type="molecule type" value="Genomic_DNA"/>
</dbReference>
<feature type="domain" description="CN hydrolase" evidence="2">
    <location>
        <begin position="224"/>
        <end position="481"/>
    </location>
</feature>
<keyword evidence="5" id="KW-1185">Reference proteome</keyword>
<sequence length="508" mass="58633">MHETIKKIELRNLQIDDYKELKNSMMEAYSELENSYWKEHHIEKLLAIFPEGQLVVLVDGKVVGSALSLIIDYRKVIANHTYAQITGNYSFDTHNPQGEVLYGIDVFIHPKYRGLRLGRRLYDARKELCEQLNLKSIIFAGRIPNYIDYKEELSPKQYIEKVKQKELYDPVLSFQISNDFHVKKIMKNYLVGDTSSNEYAVLMEWNNIYYDENPNLINLKKSVIRLGLIQWQMRPLNNLEQLFEQAEFFIDVVSGYGSDFALFPELFTAPLMADYNHLSEADAIRELAKHSEPIRKRFQEYAISYNINIITGSMPYMENGILYNVGFLCKRDGTSEMYTKIHITPNESLHWGMKGGSQIKTFDTDCGKIGIMICYDVEFPELSRLMADEGMNILFVPFLTDTQNGYTRVKHCAQSRAIENECYVAIAGCVGNLPKVNNMDIQYAQSAVFTPSDFAFPSNGIKAEATPNTEMTLIVDVDLDLLKQLHEFGTVRILKDRRHDLYNIKKLK</sequence>
<evidence type="ECO:0000259" key="3">
    <source>
        <dbReference type="PROSITE" id="PS51186"/>
    </source>
</evidence>
<dbReference type="Proteomes" id="UP000289734">
    <property type="component" value="Unassembled WGS sequence"/>
</dbReference>
<dbReference type="CDD" id="cd07574">
    <property type="entry name" value="nitrilase_Rim1_like"/>
    <property type="match status" value="1"/>
</dbReference>